<dbReference type="AlphaFoldDB" id="A0AAW2SCE9"/>
<gene>
    <name evidence="9" type="ORF">Scaly_0364000</name>
</gene>
<dbReference type="PROSITE" id="PS50090">
    <property type="entry name" value="MYB_LIKE"/>
    <property type="match status" value="2"/>
</dbReference>
<dbReference type="PANTHER" id="PTHR48000">
    <property type="entry name" value="OS09G0431300 PROTEIN"/>
    <property type="match status" value="1"/>
</dbReference>
<organism evidence="9">
    <name type="scientific">Sesamum calycinum</name>
    <dbReference type="NCBI Taxonomy" id="2727403"/>
    <lineage>
        <taxon>Eukaryota</taxon>
        <taxon>Viridiplantae</taxon>
        <taxon>Streptophyta</taxon>
        <taxon>Embryophyta</taxon>
        <taxon>Tracheophyta</taxon>
        <taxon>Spermatophyta</taxon>
        <taxon>Magnoliopsida</taxon>
        <taxon>eudicotyledons</taxon>
        <taxon>Gunneridae</taxon>
        <taxon>Pentapetalae</taxon>
        <taxon>asterids</taxon>
        <taxon>lamiids</taxon>
        <taxon>Lamiales</taxon>
        <taxon>Pedaliaceae</taxon>
        <taxon>Sesamum</taxon>
    </lineage>
</organism>
<keyword evidence="5" id="KW-0804">Transcription</keyword>
<accession>A0AAW2SCE9</accession>
<dbReference type="InterPro" id="IPR001005">
    <property type="entry name" value="SANT/Myb"/>
</dbReference>
<evidence type="ECO:0000256" key="5">
    <source>
        <dbReference type="ARBA" id="ARBA00023163"/>
    </source>
</evidence>
<keyword evidence="4" id="KW-0238">DNA-binding</keyword>
<proteinExistence type="predicted"/>
<keyword evidence="6" id="KW-0539">Nucleus</keyword>
<dbReference type="Gene3D" id="1.10.10.60">
    <property type="entry name" value="Homeodomain-like"/>
    <property type="match status" value="2"/>
</dbReference>
<reference evidence="9" key="1">
    <citation type="submission" date="2020-06" db="EMBL/GenBank/DDBJ databases">
        <authorList>
            <person name="Li T."/>
            <person name="Hu X."/>
            <person name="Zhang T."/>
            <person name="Song X."/>
            <person name="Zhang H."/>
            <person name="Dai N."/>
            <person name="Sheng W."/>
            <person name="Hou X."/>
            <person name="Wei L."/>
        </authorList>
    </citation>
    <scope>NUCLEOTIDE SEQUENCE</scope>
    <source>
        <strain evidence="9">KEN8</strain>
        <tissue evidence="9">Leaf</tissue>
    </source>
</reference>
<dbReference type="SMART" id="SM00717">
    <property type="entry name" value="SANT"/>
    <property type="match status" value="2"/>
</dbReference>
<dbReference type="FunFam" id="1.10.10.60:FF:000015">
    <property type="entry name" value="Transcription factor RAX3"/>
    <property type="match status" value="1"/>
</dbReference>
<feature type="domain" description="Myb-like" evidence="7">
    <location>
        <begin position="63"/>
        <end position="113"/>
    </location>
</feature>
<comment type="caution">
    <text evidence="9">The sequence shown here is derived from an EMBL/GenBank/DDBJ whole genome shotgun (WGS) entry which is preliminary data.</text>
</comment>
<dbReference type="PROSITE" id="PS51294">
    <property type="entry name" value="HTH_MYB"/>
    <property type="match status" value="2"/>
</dbReference>
<evidence type="ECO:0000259" key="7">
    <source>
        <dbReference type="PROSITE" id="PS50090"/>
    </source>
</evidence>
<feature type="domain" description="HTH myb-type" evidence="8">
    <location>
        <begin position="9"/>
        <end position="62"/>
    </location>
</feature>
<comment type="subcellular location">
    <subcellularLocation>
        <location evidence="1">Nucleus</location>
    </subcellularLocation>
</comment>
<dbReference type="GO" id="GO:0003677">
    <property type="term" value="F:DNA binding"/>
    <property type="evidence" value="ECO:0007669"/>
    <property type="project" value="UniProtKB-KW"/>
</dbReference>
<dbReference type="InterPro" id="IPR009057">
    <property type="entry name" value="Homeodomain-like_sf"/>
</dbReference>
<evidence type="ECO:0000313" key="9">
    <source>
        <dbReference type="EMBL" id="KAL0390069.1"/>
    </source>
</evidence>
<dbReference type="CDD" id="cd00167">
    <property type="entry name" value="SANT"/>
    <property type="match status" value="2"/>
</dbReference>
<evidence type="ECO:0000256" key="1">
    <source>
        <dbReference type="ARBA" id="ARBA00004123"/>
    </source>
</evidence>
<name>A0AAW2SCE9_9LAMI</name>
<feature type="domain" description="Myb-like" evidence="7">
    <location>
        <begin position="9"/>
        <end position="62"/>
    </location>
</feature>
<sequence length="251" mass="27932">MGRAPCCDKANVKKGPWSPEEDAKLKEFIEKHGTGGNWIALPQKAGLKRCGKSCRLRWLNYLRPNIKHGEFSDEEDRIICTLYASIGSRWSIIASQLPGRTDNDIKNYWNTKLKKKLIGIIPSGQGKFSQAFPGNLQTPQTLHPQFPLSGLSQLYNSFYSHAASNKSLAGPIEPISDPQSFLYCNNNNNNFPFFTSSQSSCNYQGNQEMGLVDLQCNYALKENMLMFGEMKTAVLHLTGAAARSAMAAKIM</sequence>
<dbReference type="PANTHER" id="PTHR48000:SF46">
    <property type="entry name" value="TRANSCRIPTION FACTOR MYB36"/>
    <property type="match status" value="1"/>
</dbReference>
<evidence type="ECO:0000256" key="4">
    <source>
        <dbReference type="ARBA" id="ARBA00023125"/>
    </source>
</evidence>
<evidence type="ECO:0000256" key="3">
    <source>
        <dbReference type="ARBA" id="ARBA00023015"/>
    </source>
</evidence>
<evidence type="ECO:0000259" key="8">
    <source>
        <dbReference type="PROSITE" id="PS51294"/>
    </source>
</evidence>
<dbReference type="InterPro" id="IPR017930">
    <property type="entry name" value="Myb_dom"/>
</dbReference>
<dbReference type="GO" id="GO:0005634">
    <property type="term" value="C:nucleus"/>
    <property type="evidence" value="ECO:0007669"/>
    <property type="project" value="UniProtKB-SubCell"/>
</dbReference>
<dbReference type="SUPFAM" id="SSF46689">
    <property type="entry name" value="Homeodomain-like"/>
    <property type="match status" value="1"/>
</dbReference>
<feature type="domain" description="HTH myb-type" evidence="8">
    <location>
        <begin position="63"/>
        <end position="117"/>
    </location>
</feature>
<evidence type="ECO:0000256" key="6">
    <source>
        <dbReference type="ARBA" id="ARBA00023242"/>
    </source>
</evidence>
<dbReference type="Pfam" id="PF00249">
    <property type="entry name" value="Myb_DNA-binding"/>
    <property type="match status" value="2"/>
</dbReference>
<evidence type="ECO:0000256" key="2">
    <source>
        <dbReference type="ARBA" id="ARBA00022737"/>
    </source>
</evidence>
<keyword evidence="2" id="KW-0677">Repeat</keyword>
<protein>
    <submittedName>
        <fullName evidence="9">Transcription factor</fullName>
    </submittedName>
</protein>
<reference evidence="9" key="2">
    <citation type="journal article" date="2024" name="Plant">
        <title>Genomic evolution and insights into agronomic trait innovations of Sesamum species.</title>
        <authorList>
            <person name="Miao H."/>
            <person name="Wang L."/>
            <person name="Qu L."/>
            <person name="Liu H."/>
            <person name="Sun Y."/>
            <person name="Le M."/>
            <person name="Wang Q."/>
            <person name="Wei S."/>
            <person name="Zheng Y."/>
            <person name="Lin W."/>
            <person name="Duan Y."/>
            <person name="Cao H."/>
            <person name="Xiong S."/>
            <person name="Wang X."/>
            <person name="Wei L."/>
            <person name="Li C."/>
            <person name="Ma Q."/>
            <person name="Ju M."/>
            <person name="Zhao R."/>
            <person name="Li G."/>
            <person name="Mu C."/>
            <person name="Tian Q."/>
            <person name="Mei H."/>
            <person name="Zhang T."/>
            <person name="Gao T."/>
            <person name="Zhang H."/>
        </authorList>
    </citation>
    <scope>NUCLEOTIDE SEQUENCE</scope>
    <source>
        <strain evidence="9">KEN8</strain>
    </source>
</reference>
<dbReference type="EMBL" id="JACGWM010000002">
    <property type="protein sequence ID" value="KAL0390069.1"/>
    <property type="molecule type" value="Genomic_DNA"/>
</dbReference>
<keyword evidence="3" id="KW-0805">Transcription regulation</keyword>